<sequence length="105" mass="10542">MSSVLLDVSPGLLGAFEAPVPPIVVFPAASPPKEGVPGFVLRLGVAVPGRGAPAPKPPGIPGFGAIPSPTFGVVGLGAVAGLIPLGIPGFFMSLVILSPYYFFYL</sequence>
<organism evidence="2">
    <name type="scientific">Bartonella rochalimae ATCC BAA-1498</name>
    <dbReference type="NCBI Taxonomy" id="685782"/>
    <lineage>
        <taxon>Bacteria</taxon>
        <taxon>Pseudomonadati</taxon>
        <taxon>Pseudomonadota</taxon>
        <taxon>Alphaproteobacteria</taxon>
        <taxon>Hyphomicrobiales</taxon>
        <taxon>Bartonellaceae</taxon>
        <taxon>Bartonella</taxon>
    </lineage>
</organism>
<keyword evidence="1" id="KW-0812">Transmembrane</keyword>
<evidence type="ECO:0000313" key="2">
    <source>
        <dbReference type="EMBL" id="CBI77538.1"/>
    </source>
</evidence>
<proteinExistence type="predicted"/>
<evidence type="ECO:0000256" key="1">
    <source>
        <dbReference type="SAM" id="Phobius"/>
    </source>
</evidence>
<name>E6YL00_9HYPH</name>
<reference evidence="2" key="1">
    <citation type="journal article" date="2011" name="PLoS Genet.">
        <title>Parallel evolution of a type IV secretion system in radiating lineages of the host-restricted bacterial pathogen Bartonella.</title>
        <authorList>
            <person name="Engel P."/>
            <person name="Salzburger W."/>
            <person name="Liesch M."/>
            <person name="Chang C.C."/>
            <person name="Maruyama S."/>
            <person name="Lanz C."/>
            <person name="Calteau A."/>
            <person name="Lajus A."/>
            <person name="Medigue C."/>
            <person name="Schuster S.C."/>
            <person name="Dehio C."/>
        </authorList>
    </citation>
    <scope>NUCLEOTIDE SEQUENCE</scope>
    <source>
        <strain evidence="2">ATCC BAA-1498</strain>
    </source>
</reference>
<protein>
    <submittedName>
        <fullName evidence="2">Uncharacterized protein</fullName>
    </submittedName>
</protein>
<accession>E6YL00</accession>
<keyword evidence="1" id="KW-1133">Transmembrane helix</keyword>
<keyword evidence="1" id="KW-0472">Membrane</keyword>
<gene>
    <name evidence="2" type="ORF">BARRO_30119</name>
</gene>
<dbReference type="AlphaFoldDB" id="E6YL00"/>
<dbReference type="EMBL" id="FN645457">
    <property type="protein sequence ID" value="CBI77538.1"/>
    <property type="molecule type" value="Genomic_DNA"/>
</dbReference>
<feature type="transmembrane region" description="Helical" evidence="1">
    <location>
        <begin position="78"/>
        <end position="103"/>
    </location>
</feature>